<gene>
    <name evidence="12" type="primary">dnaG</name>
    <name evidence="16" type="ORF">BGX16_2371</name>
</gene>
<dbReference type="EC" id="2.7.7.101" evidence="12"/>
<comment type="similarity">
    <text evidence="12 13">Belongs to the DnaG primase family.</text>
</comment>
<dbReference type="Gene3D" id="3.90.580.10">
    <property type="entry name" value="Zinc finger, CHC2-type domain"/>
    <property type="match status" value="1"/>
</dbReference>
<evidence type="ECO:0000256" key="14">
    <source>
        <dbReference type="PIRSR" id="PIRSR002811-1"/>
    </source>
</evidence>
<dbReference type="InterPro" id="IPR013264">
    <property type="entry name" value="DNAG_N"/>
</dbReference>
<evidence type="ECO:0000313" key="16">
    <source>
        <dbReference type="EMBL" id="PJJ42346.1"/>
    </source>
</evidence>
<dbReference type="InterPro" id="IPR002694">
    <property type="entry name" value="Znf_CHC2"/>
</dbReference>
<dbReference type="OrthoDB" id="9803773at2"/>
<evidence type="ECO:0000256" key="13">
    <source>
        <dbReference type="PIRNR" id="PIRNR002811"/>
    </source>
</evidence>
<dbReference type="Pfam" id="PF13155">
    <property type="entry name" value="Toprim_2"/>
    <property type="match status" value="1"/>
</dbReference>
<keyword evidence="8 12" id="KW-0862">Zinc</keyword>
<feature type="zinc finger region" description="CHC2-type" evidence="12 14">
    <location>
        <begin position="40"/>
        <end position="64"/>
    </location>
</feature>
<dbReference type="SUPFAM" id="SSF57783">
    <property type="entry name" value="Zinc beta-ribbon"/>
    <property type="match status" value="1"/>
</dbReference>
<evidence type="ECO:0000256" key="12">
    <source>
        <dbReference type="HAMAP-Rule" id="MF_00974"/>
    </source>
</evidence>
<dbReference type="InterPro" id="IPR037068">
    <property type="entry name" value="DNA_primase_core_N_sf"/>
</dbReference>
<dbReference type="NCBIfam" id="TIGR01391">
    <property type="entry name" value="dnaG"/>
    <property type="match status" value="1"/>
</dbReference>
<evidence type="ECO:0000256" key="7">
    <source>
        <dbReference type="ARBA" id="ARBA00022771"/>
    </source>
</evidence>
<dbReference type="GO" id="GO:0000428">
    <property type="term" value="C:DNA-directed RNA polymerase complex"/>
    <property type="evidence" value="ECO:0007669"/>
    <property type="project" value="UniProtKB-KW"/>
</dbReference>
<comment type="domain">
    <text evidence="12">Contains an N-terminal zinc-binding domain, a central core domain that contains the primase activity, and a C-terminal DnaB-binding domain.</text>
</comment>
<dbReference type="SMART" id="SM00493">
    <property type="entry name" value="TOPRIM"/>
    <property type="match status" value="1"/>
</dbReference>
<dbReference type="CDD" id="cd03364">
    <property type="entry name" value="TOPRIM_DnaG_primases"/>
    <property type="match status" value="1"/>
</dbReference>
<evidence type="ECO:0000256" key="4">
    <source>
        <dbReference type="ARBA" id="ARBA00022695"/>
    </source>
</evidence>
<keyword evidence="1 12" id="KW-0240">DNA-directed RNA polymerase</keyword>
<keyword evidence="2 12" id="KW-0639">Primosome</keyword>
<evidence type="ECO:0000256" key="1">
    <source>
        <dbReference type="ARBA" id="ARBA00022478"/>
    </source>
</evidence>
<evidence type="ECO:0000256" key="6">
    <source>
        <dbReference type="ARBA" id="ARBA00022723"/>
    </source>
</evidence>
<dbReference type="PANTHER" id="PTHR30313">
    <property type="entry name" value="DNA PRIMASE"/>
    <property type="match status" value="1"/>
</dbReference>
<evidence type="ECO:0000313" key="17">
    <source>
        <dbReference type="Proteomes" id="UP000231134"/>
    </source>
</evidence>
<dbReference type="InterPro" id="IPR050219">
    <property type="entry name" value="DnaG_primase"/>
</dbReference>
<dbReference type="FunFam" id="3.90.580.10:FF:000001">
    <property type="entry name" value="DNA primase"/>
    <property type="match status" value="1"/>
</dbReference>
<evidence type="ECO:0000256" key="9">
    <source>
        <dbReference type="ARBA" id="ARBA00022842"/>
    </source>
</evidence>
<dbReference type="InterPro" id="IPR019475">
    <property type="entry name" value="DNA_primase_DnaB-bd"/>
</dbReference>
<dbReference type="RefSeq" id="WP_100426206.1">
    <property type="nucleotide sequence ID" value="NZ_PGEX01000001.1"/>
</dbReference>
<dbReference type="PANTHER" id="PTHR30313:SF2">
    <property type="entry name" value="DNA PRIMASE"/>
    <property type="match status" value="1"/>
</dbReference>
<keyword evidence="10 12" id="KW-0238">DNA-binding</keyword>
<dbReference type="HAMAP" id="MF_00974">
    <property type="entry name" value="DNA_primase_DnaG"/>
    <property type="match status" value="1"/>
</dbReference>
<name>A0A2M9A9D0_9BACT</name>
<evidence type="ECO:0000256" key="10">
    <source>
        <dbReference type="ARBA" id="ARBA00023125"/>
    </source>
</evidence>
<evidence type="ECO:0000256" key="3">
    <source>
        <dbReference type="ARBA" id="ARBA00022679"/>
    </source>
</evidence>
<accession>A0A2M9A9D0</accession>
<evidence type="ECO:0000256" key="2">
    <source>
        <dbReference type="ARBA" id="ARBA00022515"/>
    </source>
</evidence>
<dbReference type="Gene3D" id="3.90.980.10">
    <property type="entry name" value="DNA primase, catalytic core, N-terminal domain"/>
    <property type="match status" value="1"/>
</dbReference>
<feature type="domain" description="Toprim" evidence="15">
    <location>
        <begin position="257"/>
        <end position="338"/>
    </location>
</feature>
<dbReference type="GO" id="GO:0008270">
    <property type="term" value="F:zinc ion binding"/>
    <property type="evidence" value="ECO:0007669"/>
    <property type="project" value="UniProtKB-UniRule"/>
</dbReference>
<dbReference type="InterPro" id="IPR034151">
    <property type="entry name" value="TOPRIM_DnaG_bac"/>
</dbReference>
<evidence type="ECO:0000256" key="11">
    <source>
        <dbReference type="ARBA" id="ARBA00023163"/>
    </source>
</evidence>
<dbReference type="InterPro" id="IPR030846">
    <property type="entry name" value="DnaG_bac"/>
</dbReference>
<proteinExistence type="inferred from homology"/>
<keyword evidence="5 12" id="KW-0235">DNA replication</keyword>
<keyword evidence="9" id="KW-0460">Magnesium</keyword>
<dbReference type="GO" id="GO:0006269">
    <property type="term" value="P:DNA replication, synthesis of primer"/>
    <property type="evidence" value="ECO:0007669"/>
    <property type="project" value="UniProtKB-UniRule"/>
</dbReference>
<sequence length="628" mass="71082">MAFYSDEVIQELKQQTNIADIIQQFVPLKRSGAGRFVCRCPFHNDHSPSMNVNPQMGIYKCFACGAGGDVFKFVMEHEKMDFKAAVEWVASATGFQLPELGAPVAPEIAEERTLVRELNELAADWFVEQLPKSEKALNYIRTRHLSEETRHFFKVGYAPEGREGFLSYAAKNGFSPRQLVEAGLAVERENGGIADKFRDRLMFAIENLSGKVVAFGGRVLEKQKKPKYLNSPETALYKKGEILYGLSKAKNEIPKAGSVVLVEGYFDMISLYQAGVKNVVAVSGTALTEKHAEILSRYTKSAYLVFDGDEAGRKAALRTIEIVLPEGIVPKIVALSRPNGEKIDPDNFVNEHGASAAEDFNRELTKAEDWFDYLTRVTPTETIEDRAKFVTHLKSILIHMRDRELQHQYLRLLAERYGTEANFVGIRPKEEKRKFHSEPEMDMPEPISEDEQVPWSALPPMELRFVNLIIASPSLWEPASVFFDLDFASSGVSLFASEILDELLSSALAEYTEHRQINLMRLHDSLSPIPAQVLESFGEETWDGEAAQKEFLESLAELEIRTAERFRDALKSKPITSETMSLRLELHQFASKTIRARLRSDAEVTRDPTFFKNLLDYRTKLVEYSEKI</sequence>
<dbReference type="Gene3D" id="3.40.1360.10">
    <property type="match status" value="1"/>
</dbReference>
<dbReference type="GO" id="GO:0003899">
    <property type="term" value="F:DNA-directed RNA polymerase activity"/>
    <property type="evidence" value="ECO:0007669"/>
    <property type="project" value="UniProtKB-UniRule"/>
</dbReference>
<evidence type="ECO:0000259" key="15">
    <source>
        <dbReference type="PROSITE" id="PS50880"/>
    </source>
</evidence>
<evidence type="ECO:0000256" key="5">
    <source>
        <dbReference type="ARBA" id="ARBA00022705"/>
    </source>
</evidence>
<comment type="subunit">
    <text evidence="12">Monomer. Interacts with DnaB.</text>
</comment>
<comment type="catalytic activity">
    <reaction evidence="12">
        <text>ssDNA + n NTP = ssDNA/pppN(pN)n-1 hybrid + (n-1) diphosphate.</text>
        <dbReference type="EC" id="2.7.7.101"/>
    </reaction>
</comment>
<dbReference type="GO" id="GO:1990077">
    <property type="term" value="C:primosome complex"/>
    <property type="evidence" value="ECO:0007669"/>
    <property type="project" value="UniProtKB-KW"/>
</dbReference>
<dbReference type="EMBL" id="PGEX01000001">
    <property type="protein sequence ID" value="PJJ42346.1"/>
    <property type="molecule type" value="Genomic_DNA"/>
</dbReference>
<keyword evidence="6 12" id="KW-0479">Metal-binding</keyword>
<keyword evidence="4 12" id="KW-0548">Nucleotidyltransferase</keyword>
<dbReference type="InterPro" id="IPR036977">
    <property type="entry name" value="DNA_primase_Znf_CHC2"/>
</dbReference>
<dbReference type="GO" id="GO:0005737">
    <property type="term" value="C:cytoplasm"/>
    <property type="evidence" value="ECO:0007669"/>
    <property type="project" value="TreeGrafter"/>
</dbReference>
<dbReference type="Pfam" id="PF08275">
    <property type="entry name" value="DNAG_N"/>
    <property type="match status" value="1"/>
</dbReference>
<comment type="cofactor">
    <cofactor evidence="12 13 14">
        <name>Zn(2+)</name>
        <dbReference type="ChEBI" id="CHEBI:29105"/>
    </cofactor>
    <text evidence="12 13 14">Binds 1 zinc ion per monomer.</text>
</comment>
<reference evidence="16 17" key="1">
    <citation type="submission" date="2017-11" db="EMBL/GenBank/DDBJ databases">
        <title>Animal gut microbial communities from fecal samples from Wisconsin, USA.</title>
        <authorList>
            <person name="Neumann A."/>
        </authorList>
    </citation>
    <scope>NUCLEOTIDE SEQUENCE [LARGE SCALE GENOMIC DNA]</scope>
    <source>
        <strain evidence="16 17">UWS3</strain>
    </source>
</reference>
<dbReference type="SMART" id="SM00400">
    <property type="entry name" value="ZnF_CHCC"/>
    <property type="match status" value="1"/>
</dbReference>
<dbReference type="Proteomes" id="UP000231134">
    <property type="component" value="Unassembled WGS sequence"/>
</dbReference>
<keyword evidence="11 12" id="KW-0804">Transcription</keyword>
<dbReference type="PROSITE" id="PS50880">
    <property type="entry name" value="TOPRIM"/>
    <property type="match status" value="1"/>
</dbReference>
<evidence type="ECO:0000256" key="8">
    <source>
        <dbReference type="ARBA" id="ARBA00022833"/>
    </source>
</evidence>
<dbReference type="GO" id="GO:0003677">
    <property type="term" value="F:DNA binding"/>
    <property type="evidence" value="ECO:0007669"/>
    <property type="project" value="UniProtKB-KW"/>
</dbReference>
<keyword evidence="17" id="KW-1185">Reference proteome</keyword>
<dbReference type="AlphaFoldDB" id="A0A2M9A9D0"/>
<keyword evidence="3 12" id="KW-0808">Transferase</keyword>
<dbReference type="InterPro" id="IPR006171">
    <property type="entry name" value="TOPRIM_dom"/>
</dbReference>
<comment type="caution">
    <text evidence="16">The sequence shown here is derived from an EMBL/GenBank/DDBJ whole genome shotgun (WGS) entry which is preliminary data.</text>
</comment>
<dbReference type="Pfam" id="PF01807">
    <property type="entry name" value="Zn_ribbon_DnaG"/>
    <property type="match status" value="1"/>
</dbReference>
<dbReference type="SUPFAM" id="SSF56731">
    <property type="entry name" value="DNA primase core"/>
    <property type="match status" value="1"/>
</dbReference>
<protein>
    <recommendedName>
        <fullName evidence="12 13">DNA primase</fullName>
        <ecNumber evidence="12">2.7.7.101</ecNumber>
    </recommendedName>
</protein>
<dbReference type="PIRSF" id="PIRSF002811">
    <property type="entry name" value="DnaG"/>
    <property type="match status" value="1"/>
</dbReference>
<keyword evidence="7 12" id="KW-0863">Zinc-finger</keyword>
<comment type="function">
    <text evidence="12 13">RNA polymerase that catalyzes the synthesis of short RNA molecules used as primers for DNA polymerase during DNA replication.</text>
</comment>
<dbReference type="InterPro" id="IPR006295">
    <property type="entry name" value="DNA_primase_DnaG"/>
</dbReference>
<dbReference type="Pfam" id="PF10410">
    <property type="entry name" value="DnaB_bind"/>
    <property type="match status" value="1"/>
</dbReference>
<organism evidence="16 17">
    <name type="scientific">Hallerella succinigenes</name>
    <dbReference type="NCBI Taxonomy" id="1896222"/>
    <lineage>
        <taxon>Bacteria</taxon>
        <taxon>Pseudomonadati</taxon>
        <taxon>Fibrobacterota</taxon>
        <taxon>Fibrobacteria</taxon>
        <taxon>Fibrobacterales</taxon>
        <taxon>Fibrobacteraceae</taxon>
        <taxon>Hallerella</taxon>
    </lineage>
</organism>